<evidence type="ECO:0000313" key="2">
    <source>
        <dbReference type="Proteomes" id="UP000887159"/>
    </source>
</evidence>
<protein>
    <submittedName>
        <fullName evidence="1">Transposable element Tcb2 transposase</fullName>
    </submittedName>
</protein>
<name>A0A8X6SNZ3_TRICX</name>
<keyword evidence="2" id="KW-1185">Reference proteome</keyword>
<proteinExistence type="predicted"/>
<comment type="caution">
    <text evidence="1">The sequence shown here is derived from an EMBL/GenBank/DDBJ whole genome shotgun (WGS) entry which is preliminary data.</text>
</comment>
<evidence type="ECO:0000313" key="1">
    <source>
        <dbReference type="EMBL" id="GFY14820.1"/>
    </source>
</evidence>
<dbReference type="InterPro" id="IPR036397">
    <property type="entry name" value="RNaseH_sf"/>
</dbReference>
<dbReference type="AlphaFoldDB" id="A0A8X6SNZ3"/>
<gene>
    <name evidence="1" type="primary">TCB2_181</name>
    <name evidence="1" type="ORF">TNCV_648631</name>
</gene>
<reference evidence="1" key="1">
    <citation type="submission" date="2020-08" db="EMBL/GenBank/DDBJ databases">
        <title>Multicomponent nature underlies the extraordinary mechanical properties of spider dragline silk.</title>
        <authorList>
            <person name="Kono N."/>
            <person name="Nakamura H."/>
            <person name="Mori M."/>
            <person name="Yoshida Y."/>
            <person name="Ohtoshi R."/>
            <person name="Malay A.D."/>
            <person name="Moran D.A.P."/>
            <person name="Tomita M."/>
            <person name="Numata K."/>
            <person name="Arakawa K."/>
        </authorList>
    </citation>
    <scope>NUCLEOTIDE SEQUENCE</scope>
</reference>
<dbReference type="Proteomes" id="UP000887159">
    <property type="component" value="Unassembled WGS sequence"/>
</dbReference>
<dbReference type="EMBL" id="BMAU01021331">
    <property type="protein sequence ID" value="GFY14820.1"/>
    <property type="molecule type" value="Genomic_DNA"/>
</dbReference>
<dbReference type="GO" id="GO:0003676">
    <property type="term" value="F:nucleic acid binding"/>
    <property type="evidence" value="ECO:0007669"/>
    <property type="project" value="InterPro"/>
</dbReference>
<accession>A0A8X6SNZ3</accession>
<dbReference type="Gene3D" id="3.30.420.10">
    <property type="entry name" value="Ribonuclease H-like superfamily/Ribonuclease H"/>
    <property type="match status" value="1"/>
</dbReference>
<sequence>MEPIRVRHWVDKAYTRQRVSGTVVRMVTTATNAGYQDLREFERGVIVSAREMGHSISEEAMKFWFSCTTMNIGNPTVDDRKHIAWSDESRFQLNRADGSVWVWRQFHKSRDPTCQQGTVQAGGGSVMVWSVCGWHDMRPLIRLDTTLIDDKYVSILFDYLHPFISIVHSNGFGEFQQDNATPYTSRIATE</sequence>
<organism evidence="1 2">
    <name type="scientific">Trichonephila clavipes</name>
    <name type="common">Golden silk orbweaver</name>
    <name type="synonym">Nephila clavipes</name>
    <dbReference type="NCBI Taxonomy" id="2585209"/>
    <lineage>
        <taxon>Eukaryota</taxon>
        <taxon>Metazoa</taxon>
        <taxon>Ecdysozoa</taxon>
        <taxon>Arthropoda</taxon>
        <taxon>Chelicerata</taxon>
        <taxon>Arachnida</taxon>
        <taxon>Araneae</taxon>
        <taxon>Araneomorphae</taxon>
        <taxon>Entelegynae</taxon>
        <taxon>Araneoidea</taxon>
        <taxon>Nephilidae</taxon>
        <taxon>Trichonephila</taxon>
    </lineage>
</organism>